<keyword evidence="5" id="KW-1185">Reference proteome</keyword>
<dbReference type="GO" id="GO:0016998">
    <property type="term" value="P:cell wall macromolecule catabolic process"/>
    <property type="evidence" value="ECO:0007669"/>
    <property type="project" value="InterPro"/>
</dbReference>
<sequence length="712" mass="80718">MLLFQKCLLFLLLLLFSVLINSSRRSPVQNCPKTRRYGRIQSQKCTGAVDPNLKPRVRLEKWFTRDIWENLFPIANQGWGEHPCMPYSFDAFIIAARYFPDFGAISNSSVGESSYTGDQLQRRDVAAFFAHVLAESGLNNLRLFKYLFEDSAFVRNSSSKLSPRAATECFYRGGFYHFFEGGPRSPLFAKRRDGNAFRDGERCVEEGHYCKRSPELDFWYPCKQFEDSSESANSSAFEGCYFGRGPLQLSWNYNYGQVSYATEPDSLAPFFRHCAVFRHFLRTEGIDVDLLQEPNQLLNRLDPPLAMLSALWFYNTPQPPKPSMHEIMTGEWNPSKRNRAAGYRGSVFGPTSLVINNECTGEDKNPDSFFPGLGGENRRIKAFKWFCDKLGVSAGPEETLSCKGMPEGFGLGKRLLSWQPDWANMWKRKPCDCMPASFAGVLPYFDVKHHPSRQWAKENERNRLRCVYSLYKKPELFRMNVDNSPCLAYSRSGSDCPPSSSASSSASHSPEHQHVAMAIARGSGELFLDFWKTTVGGRNGLTVDEEDDDDLSEVGGTEGEEEAEPEMSPGGMCKTTTPEGDVMPKKEKVVVEKRHKCDVCRKAFPYFSILESHKRCHTALFVSFLRQTLRSESHVSCARTDTHRRKASSHAALYTNKNTQGAKVFQCQHCPKTFTHLKLLVKQLHEQNEHKQCCRFCSKSFAYAGSLQASGL</sequence>
<feature type="compositionally biased region" description="Acidic residues" evidence="2">
    <location>
        <begin position="543"/>
        <end position="565"/>
    </location>
</feature>
<accession>A0A914H3T2</accession>
<dbReference type="CDD" id="cd00325">
    <property type="entry name" value="chitinase_GH19"/>
    <property type="match status" value="1"/>
</dbReference>
<dbReference type="WBParaSite" id="Gr19_v10_g13389.t2">
    <property type="protein sequence ID" value="Gr19_v10_g13389.t2"/>
    <property type="gene ID" value="Gr19_v10_g13389"/>
</dbReference>
<protein>
    <submittedName>
        <fullName evidence="6">C2H2-type domain-containing protein</fullName>
    </submittedName>
</protein>
<reference evidence="6" key="1">
    <citation type="submission" date="2022-11" db="UniProtKB">
        <authorList>
            <consortium name="WormBaseParasite"/>
        </authorList>
    </citation>
    <scope>IDENTIFICATION</scope>
</reference>
<evidence type="ECO:0000313" key="6">
    <source>
        <dbReference type="WBParaSite" id="Gr19_v10_g13389.t2"/>
    </source>
</evidence>
<dbReference type="InterPro" id="IPR013087">
    <property type="entry name" value="Znf_C2H2_type"/>
</dbReference>
<evidence type="ECO:0000256" key="2">
    <source>
        <dbReference type="SAM" id="MobiDB-lite"/>
    </source>
</evidence>
<dbReference type="Proteomes" id="UP000887572">
    <property type="component" value="Unplaced"/>
</dbReference>
<dbReference type="AlphaFoldDB" id="A0A914H3T2"/>
<dbReference type="SUPFAM" id="SSF53955">
    <property type="entry name" value="Lysozyme-like"/>
    <property type="match status" value="1"/>
</dbReference>
<evidence type="ECO:0000256" key="3">
    <source>
        <dbReference type="SAM" id="SignalP"/>
    </source>
</evidence>
<feature type="region of interest" description="Disordered" evidence="2">
    <location>
        <begin position="540"/>
        <end position="581"/>
    </location>
</feature>
<dbReference type="SUPFAM" id="SSF57667">
    <property type="entry name" value="beta-beta-alpha zinc fingers"/>
    <property type="match status" value="1"/>
</dbReference>
<dbReference type="InterPro" id="IPR000726">
    <property type="entry name" value="Glyco_hydro_19_cat"/>
</dbReference>
<evidence type="ECO:0000259" key="4">
    <source>
        <dbReference type="PROSITE" id="PS50157"/>
    </source>
</evidence>
<dbReference type="Gene3D" id="3.30.20.10">
    <property type="entry name" value="Endochitinase, domain 2"/>
    <property type="match status" value="1"/>
</dbReference>
<keyword evidence="1" id="KW-0479">Metal-binding</keyword>
<dbReference type="InterPro" id="IPR036236">
    <property type="entry name" value="Znf_C2H2_sf"/>
</dbReference>
<dbReference type="GO" id="GO:0008270">
    <property type="term" value="F:zinc ion binding"/>
    <property type="evidence" value="ECO:0007669"/>
    <property type="project" value="UniProtKB-KW"/>
</dbReference>
<dbReference type="SMART" id="SM00355">
    <property type="entry name" value="ZnF_C2H2"/>
    <property type="match status" value="2"/>
</dbReference>
<proteinExistence type="predicted"/>
<feature type="domain" description="C2H2-type" evidence="4">
    <location>
        <begin position="595"/>
        <end position="618"/>
    </location>
</feature>
<dbReference type="Gene3D" id="1.10.530.10">
    <property type="match status" value="1"/>
</dbReference>
<dbReference type="GO" id="GO:0004568">
    <property type="term" value="F:chitinase activity"/>
    <property type="evidence" value="ECO:0007669"/>
    <property type="project" value="InterPro"/>
</dbReference>
<name>A0A914H3T2_GLORO</name>
<dbReference type="InterPro" id="IPR023346">
    <property type="entry name" value="Lysozyme-like_dom_sf"/>
</dbReference>
<dbReference type="GO" id="GO:0006032">
    <property type="term" value="P:chitin catabolic process"/>
    <property type="evidence" value="ECO:0007669"/>
    <property type="project" value="InterPro"/>
</dbReference>
<feature type="chain" id="PRO_5037471519" evidence="3">
    <location>
        <begin position="23"/>
        <end position="712"/>
    </location>
</feature>
<evidence type="ECO:0000256" key="1">
    <source>
        <dbReference type="PROSITE-ProRule" id="PRU00042"/>
    </source>
</evidence>
<dbReference type="PANTHER" id="PTHR47836">
    <property type="entry name" value="PROTEIN CBG09520-RELATED"/>
    <property type="match status" value="1"/>
</dbReference>
<keyword evidence="1" id="KW-0862">Zinc</keyword>
<feature type="signal peptide" evidence="3">
    <location>
        <begin position="1"/>
        <end position="22"/>
    </location>
</feature>
<dbReference type="PROSITE" id="PS50157">
    <property type="entry name" value="ZINC_FINGER_C2H2_2"/>
    <property type="match status" value="1"/>
</dbReference>
<dbReference type="Gene3D" id="3.30.160.60">
    <property type="entry name" value="Classic Zinc Finger"/>
    <property type="match status" value="1"/>
</dbReference>
<evidence type="ECO:0000313" key="5">
    <source>
        <dbReference type="Proteomes" id="UP000887572"/>
    </source>
</evidence>
<dbReference type="PROSITE" id="PS00028">
    <property type="entry name" value="ZINC_FINGER_C2H2_1"/>
    <property type="match status" value="1"/>
</dbReference>
<keyword evidence="1" id="KW-0863">Zinc-finger</keyword>
<organism evidence="5 6">
    <name type="scientific">Globodera rostochiensis</name>
    <name type="common">Golden nematode worm</name>
    <name type="synonym">Heterodera rostochiensis</name>
    <dbReference type="NCBI Taxonomy" id="31243"/>
    <lineage>
        <taxon>Eukaryota</taxon>
        <taxon>Metazoa</taxon>
        <taxon>Ecdysozoa</taxon>
        <taxon>Nematoda</taxon>
        <taxon>Chromadorea</taxon>
        <taxon>Rhabditida</taxon>
        <taxon>Tylenchina</taxon>
        <taxon>Tylenchomorpha</taxon>
        <taxon>Tylenchoidea</taxon>
        <taxon>Heteroderidae</taxon>
        <taxon>Heteroderinae</taxon>
        <taxon>Globodera</taxon>
    </lineage>
</organism>
<keyword evidence="3" id="KW-0732">Signal</keyword>
<dbReference type="Pfam" id="PF00182">
    <property type="entry name" value="Glyco_hydro_19"/>
    <property type="match status" value="1"/>
</dbReference>
<dbReference type="PANTHER" id="PTHR47836:SF1">
    <property type="entry name" value="GLYCO_HYDRO_19_CAT DOMAIN-CONTAINING PROTEIN"/>
    <property type="match status" value="1"/>
</dbReference>